<protein>
    <recommendedName>
        <fullName evidence="3">YdaS antitoxin of YdaST toxin-antitoxin system</fullName>
    </recommendedName>
</protein>
<sequence length="97" mass="11001">MQDKNQLFLDLLQAAEMTQADLSRTFSITTAAISRWHKIGVPKYAAAYLKLHAENIRLRKQIDEMQKAHKACFSCALIPIDHFLPSIDLNCTTAQKV</sequence>
<evidence type="ECO:0000313" key="2">
    <source>
        <dbReference type="Proteomes" id="UP000829817"/>
    </source>
</evidence>
<reference evidence="1 2" key="1">
    <citation type="journal article" date="2022" name="Res Sq">
        <title>Evolution of multicellular longitudinally dividing oral cavity symbionts (Neisseriaceae).</title>
        <authorList>
            <person name="Nyongesa S."/>
            <person name="Weber P."/>
            <person name="Bernet E."/>
            <person name="Pullido F."/>
            <person name="Nieckarz M."/>
            <person name="Delaby M."/>
            <person name="Nieves C."/>
            <person name="Viehboeck T."/>
            <person name="Krause N."/>
            <person name="Rivera-Millot A."/>
            <person name="Nakamura A."/>
            <person name="Vischer N."/>
            <person name="VanNieuwenhze M."/>
            <person name="Brun Y."/>
            <person name="Cava F."/>
            <person name="Bulgheresi S."/>
            <person name="Veyrier F."/>
        </authorList>
    </citation>
    <scope>NUCLEOTIDE SEQUENCE [LARGE SCALE GENOMIC DNA]</scope>
    <source>
        <strain evidence="1 2">CCUG 63373m</strain>
    </source>
</reference>
<evidence type="ECO:0008006" key="3">
    <source>
        <dbReference type="Google" id="ProtNLM"/>
    </source>
</evidence>
<keyword evidence="2" id="KW-1185">Reference proteome</keyword>
<proteinExistence type="predicted"/>
<dbReference type="RefSeq" id="WP_244785019.1">
    <property type="nucleotide sequence ID" value="NZ_CP091508.1"/>
</dbReference>
<name>A0ABY4DST3_9NEIS</name>
<dbReference type="EMBL" id="CP091508">
    <property type="protein sequence ID" value="UOO81750.1"/>
    <property type="molecule type" value="Genomic_DNA"/>
</dbReference>
<organism evidence="1 2">
    <name type="scientific">Uruburuella testudinis</name>
    <dbReference type="NCBI Taxonomy" id="1282863"/>
    <lineage>
        <taxon>Bacteria</taxon>
        <taxon>Pseudomonadati</taxon>
        <taxon>Pseudomonadota</taxon>
        <taxon>Betaproteobacteria</taxon>
        <taxon>Neisseriales</taxon>
        <taxon>Neisseriaceae</taxon>
        <taxon>Uruburuella</taxon>
    </lineage>
</organism>
<gene>
    <name evidence="1" type="ORF">LVJ83_12675</name>
</gene>
<accession>A0ABY4DST3</accession>
<evidence type="ECO:0000313" key="1">
    <source>
        <dbReference type="EMBL" id="UOO81750.1"/>
    </source>
</evidence>
<dbReference type="Proteomes" id="UP000829817">
    <property type="component" value="Chromosome"/>
</dbReference>